<gene>
    <name evidence="2" type="ORF">NEOCIP111885_00525</name>
</gene>
<dbReference type="Proteomes" id="UP000789845">
    <property type="component" value="Unassembled WGS sequence"/>
</dbReference>
<keyword evidence="3" id="KW-1185">Reference proteome</keyword>
<comment type="caution">
    <text evidence="2">The sequence shown here is derived from an EMBL/GenBank/DDBJ whole genome shotgun (WGS) entry which is preliminary data.</text>
</comment>
<dbReference type="AlphaFoldDB" id="A0A9C7L9C9"/>
<dbReference type="EMBL" id="CAKJTG010000003">
    <property type="protein sequence ID" value="CAG9606837.1"/>
    <property type="molecule type" value="Genomic_DNA"/>
</dbReference>
<name>A0A9C7L9C9_9BACI</name>
<dbReference type="RefSeq" id="WP_230495121.1">
    <property type="nucleotide sequence ID" value="NZ_CAKJTG010000003.1"/>
</dbReference>
<evidence type="ECO:0000256" key="1">
    <source>
        <dbReference type="SAM" id="MobiDB-lite"/>
    </source>
</evidence>
<evidence type="ECO:0000313" key="3">
    <source>
        <dbReference type="Proteomes" id="UP000789845"/>
    </source>
</evidence>
<feature type="region of interest" description="Disordered" evidence="1">
    <location>
        <begin position="24"/>
        <end position="48"/>
    </location>
</feature>
<sequence length="81" mass="9070">MSTLFFQIISKQPEKLGHACPFGPTEANGNATETNLTGPIPEITSKNTKEKFNPLPFEQIIDYLNAKTQSNYKAKSKKLRN</sequence>
<protein>
    <submittedName>
        <fullName evidence="2">Uncharacterized protein</fullName>
    </submittedName>
</protein>
<evidence type="ECO:0000313" key="2">
    <source>
        <dbReference type="EMBL" id="CAG9606837.1"/>
    </source>
</evidence>
<feature type="compositionally biased region" description="Polar residues" evidence="1">
    <location>
        <begin position="27"/>
        <end position="37"/>
    </location>
</feature>
<reference evidence="2" key="1">
    <citation type="submission" date="2021-10" db="EMBL/GenBank/DDBJ databases">
        <authorList>
            <person name="Criscuolo A."/>
        </authorList>
    </citation>
    <scope>NUCLEOTIDE SEQUENCE</scope>
    <source>
        <strain evidence="2">CIP111885</strain>
    </source>
</reference>
<accession>A0A9C7L9C9</accession>
<organism evidence="2 3">
    <name type="scientific">Pseudoneobacillus rhizosphaerae</name>
    <dbReference type="NCBI Taxonomy" id="2880968"/>
    <lineage>
        <taxon>Bacteria</taxon>
        <taxon>Bacillati</taxon>
        <taxon>Bacillota</taxon>
        <taxon>Bacilli</taxon>
        <taxon>Bacillales</taxon>
        <taxon>Bacillaceae</taxon>
        <taxon>Pseudoneobacillus</taxon>
    </lineage>
</organism>
<proteinExistence type="predicted"/>